<dbReference type="Gene3D" id="1.10.10.10">
    <property type="entry name" value="Winged helix-like DNA-binding domain superfamily/Winged helix DNA-binding domain"/>
    <property type="match status" value="1"/>
</dbReference>
<dbReference type="InterPro" id="IPR036390">
    <property type="entry name" value="WH_DNA-bd_sf"/>
</dbReference>
<evidence type="ECO:0000313" key="7">
    <source>
        <dbReference type="Proteomes" id="UP000549695"/>
    </source>
</evidence>
<evidence type="ECO:0000256" key="3">
    <source>
        <dbReference type="ARBA" id="ARBA00023163"/>
    </source>
</evidence>
<dbReference type="GO" id="GO:0003700">
    <property type="term" value="F:DNA-binding transcription factor activity"/>
    <property type="evidence" value="ECO:0007669"/>
    <property type="project" value="TreeGrafter"/>
</dbReference>
<dbReference type="SMART" id="SM00346">
    <property type="entry name" value="HTH_ICLR"/>
    <property type="match status" value="1"/>
</dbReference>
<protein>
    <submittedName>
        <fullName evidence="6">DNA-binding IclR family transcriptional regulator</fullName>
    </submittedName>
</protein>
<dbReference type="Pfam" id="PF09339">
    <property type="entry name" value="HTH_IclR"/>
    <property type="match status" value="1"/>
</dbReference>
<dbReference type="GO" id="GO:0045892">
    <property type="term" value="P:negative regulation of DNA-templated transcription"/>
    <property type="evidence" value="ECO:0007669"/>
    <property type="project" value="TreeGrafter"/>
</dbReference>
<dbReference type="Gene3D" id="3.30.450.40">
    <property type="match status" value="1"/>
</dbReference>
<evidence type="ECO:0000313" key="6">
    <source>
        <dbReference type="EMBL" id="NYF99990.1"/>
    </source>
</evidence>
<dbReference type="PROSITE" id="PS51078">
    <property type="entry name" value="ICLR_ED"/>
    <property type="match status" value="1"/>
</dbReference>
<feature type="domain" description="HTH iclR-type" evidence="4">
    <location>
        <begin position="5"/>
        <end position="65"/>
    </location>
</feature>
<keyword evidence="7" id="KW-1185">Reference proteome</keyword>
<organism evidence="6 7">
    <name type="scientific">Pseudonocardia alni</name>
    <name type="common">Amycolata alni</name>
    <dbReference type="NCBI Taxonomy" id="33907"/>
    <lineage>
        <taxon>Bacteria</taxon>
        <taxon>Bacillati</taxon>
        <taxon>Actinomycetota</taxon>
        <taxon>Actinomycetes</taxon>
        <taxon>Pseudonocardiales</taxon>
        <taxon>Pseudonocardiaceae</taxon>
        <taxon>Pseudonocardia</taxon>
    </lineage>
</organism>
<dbReference type="PROSITE" id="PS51077">
    <property type="entry name" value="HTH_ICLR"/>
    <property type="match status" value="1"/>
</dbReference>
<name>A0A852VXD1_PSEA5</name>
<dbReference type="InterPro" id="IPR005471">
    <property type="entry name" value="Tscrpt_reg_IclR_N"/>
</dbReference>
<feature type="domain" description="IclR-ED" evidence="5">
    <location>
        <begin position="59"/>
        <end position="236"/>
    </location>
</feature>
<dbReference type="Pfam" id="PF01614">
    <property type="entry name" value="IclR_C"/>
    <property type="match status" value="1"/>
</dbReference>
<dbReference type="InterPro" id="IPR050707">
    <property type="entry name" value="HTH_MetabolicPath_Reg"/>
</dbReference>
<keyword evidence="2 6" id="KW-0238">DNA-binding</keyword>
<evidence type="ECO:0000259" key="4">
    <source>
        <dbReference type="PROSITE" id="PS51077"/>
    </source>
</evidence>
<dbReference type="SUPFAM" id="SSF46785">
    <property type="entry name" value="Winged helix' DNA-binding domain"/>
    <property type="match status" value="1"/>
</dbReference>
<keyword evidence="1" id="KW-0805">Transcription regulation</keyword>
<gene>
    <name evidence="6" type="ORF">HDA37_000276</name>
</gene>
<dbReference type="InterPro" id="IPR029016">
    <property type="entry name" value="GAF-like_dom_sf"/>
</dbReference>
<dbReference type="SUPFAM" id="SSF55781">
    <property type="entry name" value="GAF domain-like"/>
    <property type="match status" value="1"/>
</dbReference>
<reference evidence="6 7" key="1">
    <citation type="submission" date="2020-07" db="EMBL/GenBank/DDBJ databases">
        <title>Sequencing the genomes of 1000 actinobacteria strains.</title>
        <authorList>
            <person name="Klenk H.-P."/>
        </authorList>
    </citation>
    <scope>NUCLEOTIDE SEQUENCE [LARGE SCALE GENOMIC DNA]</scope>
    <source>
        <strain evidence="6 7">DSM 44749</strain>
    </source>
</reference>
<accession>A0A852VXD1</accession>
<keyword evidence="3" id="KW-0804">Transcription</keyword>
<dbReference type="GO" id="GO:0003677">
    <property type="term" value="F:DNA binding"/>
    <property type="evidence" value="ECO:0007669"/>
    <property type="project" value="UniProtKB-KW"/>
</dbReference>
<dbReference type="InterPro" id="IPR014757">
    <property type="entry name" value="Tscrpt_reg_IclR_C"/>
</dbReference>
<sequence>MRNHHRTVDRVAGLLEAAARRPGGSSLSALARRVGAPVSSVQKLVDGLVATGYLDERDRRYTLGPAPWMLAARAGEPPVPAIPHEALDQLARHTGLPVLLAARIGDDAVYLDWAGADEGFDVALSARVRAPLPDTAAGRVLLAHLGPAERKRVALAAHEGDPGAAAALLDTCARIRADGFERGASGALLPGATAVAVALRHDGRVTGALSAAARGAGPLPGEVVDALADAAGAWST</sequence>
<evidence type="ECO:0000256" key="1">
    <source>
        <dbReference type="ARBA" id="ARBA00023015"/>
    </source>
</evidence>
<dbReference type="PANTHER" id="PTHR30136:SF35">
    <property type="entry name" value="HTH-TYPE TRANSCRIPTIONAL REGULATOR RV1719"/>
    <property type="match status" value="1"/>
</dbReference>
<dbReference type="RefSeq" id="WP_179759936.1">
    <property type="nucleotide sequence ID" value="NZ_BAAAJZ010000011.1"/>
</dbReference>
<dbReference type="EMBL" id="JACCCZ010000001">
    <property type="protein sequence ID" value="NYF99990.1"/>
    <property type="molecule type" value="Genomic_DNA"/>
</dbReference>
<dbReference type="PANTHER" id="PTHR30136">
    <property type="entry name" value="HELIX-TURN-HELIX TRANSCRIPTIONAL REGULATOR, ICLR FAMILY"/>
    <property type="match status" value="1"/>
</dbReference>
<dbReference type="InterPro" id="IPR036388">
    <property type="entry name" value="WH-like_DNA-bd_sf"/>
</dbReference>
<dbReference type="Proteomes" id="UP000549695">
    <property type="component" value="Unassembled WGS sequence"/>
</dbReference>
<evidence type="ECO:0000259" key="5">
    <source>
        <dbReference type="PROSITE" id="PS51078"/>
    </source>
</evidence>
<comment type="caution">
    <text evidence="6">The sequence shown here is derived from an EMBL/GenBank/DDBJ whole genome shotgun (WGS) entry which is preliminary data.</text>
</comment>
<proteinExistence type="predicted"/>
<evidence type="ECO:0000256" key="2">
    <source>
        <dbReference type="ARBA" id="ARBA00023125"/>
    </source>
</evidence>
<dbReference type="AlphaFoldDB" id="A0A852VXD1"/>
<dbReference type="GeneID" id="98050112"/>